<name>A0A8J6NID8_9CHLR</name>
<protein>
    <submittedName>
        <fullName evidence="4">Bifunctional phosphoglucose/phosphomannose isomerase</fullName>
    </submittedName>
</protein>
<sequence length="353" mass="38431">MLLNNHQDFAKLDPQNMLAEIDGLPDQLATAWRLGQTQDLPNLSNIRQIIIAGMGGSAIGADLLASYASPICSVPIIVHRDYDLPAFASGPETLFIACSHSGNTEETLTAFEAALNANCTLIALSTGGKLAKKAASADIPLWEFEHRGQPRAAVGFSFGMLLALFVRAGFIPSDQVDVAETVAELKSQQEALRADVPVHKNPAKRYAGQSVGRWVTVFGSNYLAPVARRWTGQINEIAKAGSNFSLLPEADHNTLAGNHHPEDVMLHTHNLFLRAASDHRRNRLRSNITRKAFMLEGLSTDAYDAKGKTPLSQIWTALHFGDYLAYYLAMSYGVDPTPVDALISLKERLKGVE</sequence>
<dbReference type="SUPFAM" id="SSF53697">
    <property type="entry name" value="SIS domain"/>
    <property type="match status" value="1"/>
</dbReference>
<evidence type="ECO:0000256" key="2">
    <source>
        <dbReference type="ARBA" id="ARBA00023235"/>
    </source>
</evidence>
<dbReference type="Pfam" id="PF10432">
    <property type="entry name" value="bact-PGI_C"/>
    <property type="match status" value="1"/>
</dbReference>
<comment type="caution">
    <text evidence="4">The sequence shown here is derived from an EMBL/GenBank/DDBJ whole genome shotgun (WGS) entry which is preliminary data.</text>
</comment>
<dbReference type="GO" id="GO:1901135">
    <property type="term" value="P:carbohydrate derivative metabolic process"/>
    <property type="evidence" value="ECO:0007669"/>
    <property type="project" value="InterPro"/>
</dbReference>
<organism evidence="4 5">
    <name type="scientific">Candidatus Desulfolinea nitratireducens</name>
    <dbReference type="NCBI Taxonomy" id="2841698"/>
    <lineage>
        <taxon>Bacteria</taxon>
        <taxon>Bacillati</taxon>
        <taxon>Chloroflexota</taxon>
        <taxon>Anaerolineae</taxon>
        <taxon>Anaerolineales</taxon>
        <taxon>Anaerolineales incertae sedis</taxon>
        <taxon>Candidatus Desulfolinea</taxon>
    </lineage>
</organism>
<dbReference type="CDD" id="cd05017">
    <property type="entry name" value="SIS_PGI_PMI_1"/>
    <property type="match status" value="1"/>
</dbReference>
<dbReference type="GO" id="GO:0004476">
    <property type="term" value="F:mannose-6-phosphate isomerase activity"/>
    <property type="evidence" value="ECO:0007669"/>
    <property type="project" value="InterPro"/>
</dbReference>
<dbReference type="EMBL" id="JACNJN010000048">
    <property type="protein sequence ID" value="MBC8334112.1"/>
    <property type="molecule type" value="Genomic_DNA"/>
</dbReference>
<feature type="domain" description="SIS" evidence="3">
    <location>
        <begin position="39"/>
        <end position="175"/>
    </location>
</feature>
<dbReference type="Proteomes" id="UP000614469">
    <property type="component" value="Unassembled WGS sequence"/>
</dbReference>
<dbReference type="GO" id="GO:0097367">
    <property type="term" value="F:carbohydrate derivative binding"/>
    <property type="evidence" value="ECO:0007669"/>
    <property type="project" value="InterPro"/>
</dbReference>
<dbReference type="InterPro" id="IPR046348">
    <property type="entry name" value="SIS_dom_sf"/>
</dbReference>
<dbReference type="NCBIfam" id="NF006426">
    <property type="entry name" value="PRK08674.1-6"/>
    <property type="match status" value="1"/>
</dbReference>
<reference evidence="4 5" key="1">
    <citation type="submission" date="2020-08" db="EMBL/GenBank/DDBJ databases">
        <title>Bridging the membrane lipid divide: bacteria of the FCB group superphylum have the potential to synthesize archaeal ether lipids.</title>
        <authorList>
            <person name="Villanueva L."/>
            <person name="Von Meijenfeldt F.A.B."/>
            <person name="Westbye A.B."/>
            <person name="Yadav S."/>
            <person name="Hopmans E.C."/>
            <person name="Dutilh B.E."/>
            <person name="Sinninghe Damste J.S."/>
        </authorList>
    </citation>
    <scope>NUCLEOTIDE SEQUENCE [LARGE SCALE GENOMIC DNA]</scope>
    <source>
        <strain evidence="4">NIOZ-UU36</strain>
    </source>
</reference>
<dbReference type="AlphaFoldDB" id="A0A8J6NID8"/>
<keyword evidence="2 4" id="KW-0413">Isomerase</keyword>
<dbReference type="PROSITE" id="PS51464">
    <property type="entry name" value="SIS"/>
    <property type="match status" value="1"/>
</dbReference>
<evidence type="ECO:0000256" key="1">
    <source>
        <dbReference type="ARBA" id="ARBA00010523"/>
    </source>
</evidence>
<evidence type="ECO:0000313" key="4">
    <source>
        <dbReference type="EMBL" id="MBC8334112.1"/>
    </source>
</evidence>
<proteinExistence type="inferred from homology"/>
<accession>A0A8J6NID8</accession>
<evidence type="ECO:0000313" key="5">
    <source>
        <dbReference type="Proteomes" id="UP000614469"/>
    </source>
</evidence>
<dbReference type="InterPro" id="IPR001347">
    <property type="entry name" value="SIS_dom"/>
</dbReference>
<dbReference type="InterPro" id="IPR019490">
    <property type="entry name" value="Glu6P/Mann6P_isomerase_C"/>
</dbReference>
<evidence type="ECO:0000259" key="3">
    <source>
        <dbReference type="PROSITE" id="PS51464"/>
    </source>
</evidence>
<dbReference type="CDD" id="cd05637">
    <property type="entry name" value="SIS_PGI_PMI_2"/>
    <property type="match status" value="1"/>
</dbReference>
<dbReference type="Gene3D" id="3.40.50.10490">
    <property type="entry name" value="Glucose-6-phosphate isomerase like protein, domain 1"/>
    <property type="match status" value="2"/>
</dbReference>
<dbReference type="GO" id="GO:0004347">
    <property type="term" value="F:glucose-6-phosphate isomerase activity"/>
    <property type="evidence" value="ECO:0007669"/>
    <property type="project" value="InterPro"/>
</dbReference>
<comment type="similarity">
    <text evidence="1">Belongs to the PGI/PMI family.</text>
</comment>
<dbReference type="InterPro" id="IPR035484">
    <property type="entry name" value="SIS_PGI/PMI_1"/>
</dbReference>
<dbReference type="GO" id="GO:0005975">
    <property type="term" value="P:carbohydrate metabolic process"/>
    <property type="evidence" value="ECO:0007669"/>
    <property type="project" value="InterPro"/>
</dbReference>
<gene>
    <name evidence="4" type="ORF">H8E29_02505</name>
</gene>